<comment type="caution">
    <text evidence="1">The sequence shown here is derived from an EMBL/GenBank/DDBJ whole genome shotgun (WGS) entry which is preliminary data.</text>
</comment>
<reference evidence="1 2" key="1">
    <citation type="submission" date="2021-06" db="EMBL/GenBank/DDBJ databases">
        <title>Caerostris extrusa draft genome.</title>
        <authorList>
            <person name="Kono N."/>
            <person name="Arakawa K."/>
        </authorList>
    </citation>
    <scope>NUCLEOTIDE SEQUENCE [LARGE SCALE GENOMIC DNA]</scope>
</reference>
<evidence type="ECO:0000313" key="1">
    <source>
        <dbReference type="EMBL" id="GIZ00055.1"/>
    </source>
</evidence>
<dbReference type="AlphaFoldDB" id="A0AAV4Y1P0"/>
<evidence type="ECO:0000313" key="2">
    <source>
        <dbReference type="Proteomes" id="UP001054945"/>
    </source>
</evidence>
<gene>
    <name evidence="1" type="ORF">CEXT_305791</name>
</gene>
<organism evidence="1 2">
    <name type="scientific">Caerostris extrusa</name>
    <name type="common">Bark spider</name>
    <name type="synonym">Caerostris bankana</name>
    <dbReference type="NCBI Taxonomy" id="172846"/>
    <lineage>
        <taxon>Eukaryota</taxon>
        <taxon>Metazoa</taxon>
        <taxon>Ecdysozoa</taxon>
        <taxon>Arthropoda</taxon>
        <taxon>Chelicerata</taxon>
        <taxon>Arachnida</taxon>
        <taxon>Araneae</taxon>
        <taxon>Araneomorphae</taxon>
        <taxon>Entelegynae</taxon>
        <taxon>Araneoidea</taxon>
        <taxon>Araneidae</taxon>
        <taxon>Caerostris</taxon>
    </lineage>
</organism>
<keyword evidence="2" id="KW-1185">Reference proteome</keyword>
<dbReference type="Proteomes" id="UP001054945">
    <property type="component" value="Unassembled WGS sequence"/>
</dbReference>
<protein>
    <submittedName>
        <fullName evidence="1">Uncharacterized protein</fullName>
    </submittedName>
</protein>
<proteinExistence type="predicted"/>
<name>A0AAV4Y1P0_CAEEX</name>
<dbReference type="EMBL" id="BPLR01001112">
    <property type="protein sequence ID" value="GIZ00055.1"/>
    <property type="molecule type" value="Genomic_DNA"/>
</dbReference>
<accession>A0AAV4Y1P0</accession>
<sequence>MPSGTSCMVNNEVKIKEELKSSLNSCDPTLSLRRSGDVKTRNSKILLQASKFSASWWIAHRFSLRYLSSMMLEISPFQDGGLPPCRSNVLARQKGCRQNWVQPEVSTSIGK</sequence>